<dbReference type="SUPFAM" id="SSF47336">
    <property type="entry name" value="ACP-like"/>
    <property type="match status" value="1"/>
</dbReference>
<evidence type="ECO:0000313" key="2">
    <source>
        <dbReference type="EMBL" id="MFC3528052.1"/>
    </source>
</evidence>
<evidence type="ECO:0000313" key="3">
    <source>
        <dbReference type="Proteomes" id="UP001595721"/>
    </source>
</evidence>
<dbReference type="EMBL" id="JBHRXJ010000004">
    <property type="protein sequence ID" value="MFC3528052.1"/>
    <property type="molecule type" value="Genomic_DNA"/>
</dbReference>
<feature type="domain" description="Carrier" evidence="1">
    <location>
        <begin position="7"/>
        <end position="82"/>
    </location>
</feature>
<accession>A0ABV7R3T7</accession>
<sequence length="82" mass="9347">MTMDIAQKARIDRDWLTARAQQLIEDDCDIDPAENLVLYGLDSIAVMTFSAELKQMGVEASFEELAREPSLENWWALISSRL</sequence>
<protein>
    <submittedName>
        <fullName evidence="2">Phosphopantetheine-binding protein</fullName>
    </submittedName>
</protein>
<reference evidence="3" key="1">
    <citation type="journal article" date="2019" name="Int. J. Syst. Evol. Microbiol.">
        <title>The Global Catalogue of Microorganisms (GCM) 10K type strain sequencing project: providing services to taxonomists for standard genome sequencing and annotation.</title>
        <authorList>
            <consortium name="The Broad Institute Genomics Platform"/>
            <consortium name="The Broad Institute Genome Sequencing Center for Infectious Disease"/>
            <person name="Wu L."/>
            <person name="Ma J."/>
        </authorList>
    </citation>
    <scope>NUCLEOTIDE SEQUENCE [LARGE SCALE GENOMIC DNA]</scope>
    <source>
        <strain evidence="3">KCTC 42899</strain>
    </source>
</reference>
<dbReference type="RefSeq" id="WP_377743686.1">
    <property type="nucleotide sequence ID" value="NZ_JBHRXJ010000004.1"/>
</dbReference>
<dbReference type="Gene3D" id="1.10.1200.10">
    <property type="entry name" value="ACP-like"/>
    <property type="match status" value="1"/>
</dbReference>
<keyword evidence="3" id="KW-1185">Reference proteome</keyword>
<dbReference type="Proteomes" id="UP001595721">
    <property type="component" value="Unassembled WGS sequence"/>
</dbReference>
<gene>
    <name evidence="2" type="ORF">ACFOMH_07660</name>
</gene>
<dbReference type="InterPro" id="IPR009081">
    <property type="entry name" value="PP-bd_ACP"/>
</dbReference>
<evidence type="ECO:0000259" key="1">
    <source>
        <dbReference type="PROSITE" id="PS50075"/>
    </source>
</evidence>
<proteinExistence type="predicted"/>
<organism evidence="2 3">
    <name type="scientific">Paracoccus mangrovi</name>
    <dbReference type="NCBI Taxonomy" id="1715645"/>
    <lineage>
        <taxon>Bacteria</taxon>
        <taxon>Pseudomonadati</taxon>
        <taxon>Pseudomonadota</taxon>
        <taxon>Alphaproteobacteria</taxon>
        <taxon>Rhodobacterales</taxon>
        <taxon>Paracoccaceae</taxon>
        <taxon>Paracoccus</taxon>
    </lineage>
</organism>
<dbReference type="PROSITE" id="PS50075">
    <property type="entry name" value="CARRIER"/>
    <property type="match status" value="1"/>
</dbReference>
<name>A0ABV7R3T7_9RHOB</name>
<dbReference type="Pfam" id="PF00550">
    <property type="entry name" value="PP-binding"/>
    <property type="match status" value="1"/>
</dbReference>
<dbReference type="InterPro" id="IPR036736">
    <property type="entry name" value="ACP-like_sf"/>
</dbReference>
<comment type="caution">
    <text evidence="2">The sequence shown here is derived from an EMBL/GenBank/DDBJ whole genome shotgun (WGS) entry which is preliminary data.</text>
</comment>